<evidence type="ECO:0000313" key="3">
    <source>
        <dbReference type="Proteomes" id="UP000093000"/>
    </source>
</evidence>
<dbReference type="Proteomes" id="UP000093000">
    <property type="component" value="Unassembled WGS sequence"/>
</dbReference>
<dbReference type="InterPro" id="IPR052990">
    <property type="entry name" value="Sulfoquinovosidase_GH31"/>
</dbReference>
<dbReference type="SUPFAM" id="SSF51011">
    <property type="entry name" value="Glycosyl hydrolase domain"/>
    <property type="match status" value="1"/>
</dbReference>
<dbReference type="InParanoid" id="A0A1C7NQC3"/>
<gene>
    <name evidence="2" type="ORF">A0J61_00636</name>
</gene>
<dbReference type="OrthoDB" id="10070917at2759"/>
<accession>A0A1C7NQC3</accession>
<dbReference type="InterPro" id="IPR013780">
    <property type="entry name" value="Glyco_hydro_b"/>
</dbReference>
<dbReference type="InterPro" id="IPR048395">
    <property type="entry name" value="Glyco_hydro_31_C"/>
</dbReference>
<organism evidence="2 3">
    <name type="scientific">Choanephora cucurbitarum</name>
    <dbReference type="NCBI Taxonomy" id="101091"/>
    <lineage>
        <taxon>Eukaryota</taxon>
        <taxon>Fungi</taxon>
        <taxon>Fungi incertae sedis</taxon>
        <taxon>Mucoromycota</taxon>
        <taxon>Mucoromycotina</taxon>
        <taxon>Mucoromycetes</taxon>
        <taxon>Mucorales</taxon>
        <taxon>Mucorineae</taxon>
        <taxon>Choanephoraceae</taxon>
        <taxon>Choanephoroideae</taxon>
        <taxon>Choanephora</taxon>
    </lineage>
</organism>
<dbReference type="PANTHER" id="PTHR46959">
    <property type="entry name" value="SULFOQUINOVOSIDASE"/>
    <property type="match status" value="1"/>
</dbReference>
<comment type="caution">
    <text evidence="2">The sequence shown here is derived from an EMBL/GenBank/DDBJ whole genome shotgun (WGS) entry which is preliminary data.</text>
</comment>
<keyword evidence="3" id="KW-1185">Reference proteome</keyword>
<dbReference type="Gene3D" id="2.60.40.1180">
    <property type="entry name" value="Golgi alpha-mannosidase II"/>
    <property type="match status" value="1"/>
</dbReference>
<protein>
    <recommendedName>
        <fullName evidence="1">Glycosyl hydrolase family 31 C-terminal domain-containing protein</fullName>
    </recommendedName>
</protein>
<dbReference type="Pfam" id="PF21365">
    <property type="entry name" value="Glyco_hydro_31_3rd"/>
    <property type="match status" value="1"/>
</dbReference>
<dbReference type="AlphaFoldDB" id="A0A1C7NQC3"/>
<sequence>MSLGISTTASRVLFHKVIGMLSGGFSGLSVTHCDAGNYNSVPSNTLGLKMARTRELLYRWLELAALTLFFRTSECTVLRLPIESYLRLAHTAKLFVFLAEYRKPILSEAHKNRWPVLRHPVLYYPTEKIIQTLIYQQFFIGSCVMAAPVLTPYTTYVEVYFPKDRQRIKW</sequence>
<evidence type="ECO:0000259" key="1">
    <source>
        <dbReference type="Pfam" id="PF21365"/>
    </source>
</evidence>
<dbReference type="STRING" id="101091.A0A1C7NQC3"/>
<dbReference type="EMBL" id="LUGH01000015">
    <property type="protein sequence ID" value="OBZ91303.1"/>
    <property type="molecule type" value="Genomic_DNA"/>
</dbReference>
<feature type="domain" description="Glycosyl hydrolase family 31 C-terminal" evidence="1">
    <location>
        <begin position="115"/>
        <end position="164"/>
    </location>
</feature>
<reference evidence="2 3" key="1">
    <citation type="submission" date="2016-03" db="EMBL/GenBank/DDBJ databases">
        <title>Choanephora cucurbitarum.</title>
        <authorList>
            <person name="Min B."/>
            <person name="Park H."/>
            <person name="Park J.-H."/>
            <person name="Shin H.-D."/>
            <person name="Choi I.-G."/>
        </authorList>
    </citation>
    <scope>NUCLEOTIDE SEQUENCE [LARGE SCALE GENOMIC DNA]</scope>
    <source>
        <strain evidence="2 3">KUS-F28377</strain>
    </source>
</reference>
<proteinExistence type="predicted"/>
<dbReference type="PANTHER" id="PTHR46959:SF2">
    <property type="entry name" value="SULFOQUINOVOSIDASE"/>
    <property type="match status" value="1"/>
</dbReference>
<dbReference type="Gene3D" id="3.20.20.80">
    <property type="entry name" value="Glycosidases"/>
    <property type="match status" value="1"/>
</dbReference>
<name>A0A1C7NQC3_9FUNG</name>
<evidence type="ECO:0000313" key="2">
    <source>
        <dbReference type="EMBL" id="OBZ91303.1"/>
    </source>
</evidence>